<keyword evidence="6" id="KW-0677">Repeat</keyword>
<dbReference type="Gene3D" id="2.60.40.60">
    <property type="entry name" value="Cadherins"/>
    <property type="match status" value="5"/>
</dbReference>
<keyword evidence="3" id="KW-0812">Transmembrane</keyword>
<reference evidence="15 16" key="1">
    <citation type="journal article" date="2018" name="G3 (Bethesda)">
        <title>A High-Quality Reference Genome for the Invasive Mosquitofish Gambusia affinis Using a Chicago Library.</title>
        <authorList>
            <person name="Hoffberg S.L."/>
            <person name="Troendle N.J."/>
            <person name="Glenn T.C."/>
            <person name="Mahmud O."/>
            <person name="Louha S."/>
            <person name="Chalopin D."/>
            <person name="Bennetzen J.L."/>
            <person name="Mauricio R."/>
        </authorList>
    </citation>
    <scope>NUCLEOTIDE SEQUENCE [LARGE SCALE GENOMIC DNA]</scope>
    <source>
        <strain evidence="15">NE01/NJP1002.9</strain>
        <tissue evidence="15">Muscle</tissue>
    </source>
</reference>
<dbReference type="GO" id="GO:0034332">
    <property type="term" value="P:adherens junction organization"/>
    <property type="evidence" value="ECO:0007669"/>
    <property type="project" value="TreeGrafter"/>
</dbReference>
<dbReference type="PANTHER" id="PTHR24027">
    <property type="entry name" value="CADHERIN-23"/>
    <property type="match status" value="1"/>
</dbReference>
<keyword evidence="7 12" id="KW-0106">Calcium</keyword>
<dbReference type="Proteomes" id="UP000250572">
    <property type="component" value="Unassembled WGS sequence"/>
</dbReference>
<dbReference type="PROSITE" id="PS00232">
    <property type="entry name" value="CADHERIN_1"/>
    <property type="match status" value="2"/>
</dbReference>
<dbReference type="GO" id="GO:0016342">
    <property type="term" value="C:catenin complex"/>
    <property type="evidence" value="ECO:0007669"/>
    <property type="project" value="TreeGrafter"/>
</dbReference>
<dbReference type="PROSITE" id="PS50268">
    <property type="entry name" value="CADHERIN_2"/>
    <property type="match status" value="5"/>
</dbReference>
<dbReference type="FunFam" id="2.60.40.60:FF:000022">
    <property type="entry name" value="Cadherin 2"/>
    <property type="match status" value="1"/>
</dbReference>
<evidence type="ECO:0000256" key="11">
    <source>
        <dbReference type="ARBA" id="ARBA00023180"/>
    </source>
</evidence>
<evidence type="ECO:0000256" key="5">
    <source>
        <dbReference type="ARBA" id="ARBA00022729"/>
    </source>
</evidence>
<dbReference type="GO" id="GO:0005509">
    <property type="term" value="F:calcium ion binding"/>
    <property type="evidence" value="ECO:0007669"/>
    <property type="project" value="UniProtKB-UniRule"/>
</dbReference>
<evidence type="ECO:0000256" key="12">
    <source>
        <dbReference type="PROSITE-ProRule" id="PRU00043"/>
    </source>
</evidence>
<evidence type="ECO:0000256" key="13">
    <source>
        <dbReference type="SAM" id="SignalP"/>
    </source>
</evidence>
<dbReference type="InterPro" id="IPR039808">
    <property type="entry name" value="Cadherin"/>
</dbReference>
<proteinExistence type="predicted"/>
<dbReference type="GO" id="GO:0016339">
    <property type="term" value="P:calcium-dependent cell-cell adhesion via plasma membrane cell adhesion molecules"/>
    <property type="evidence" value="ECO:0007669"/>
    <property type="project" value="TreeGrafter"/>
</dbReference>
<evidence type="ECO:0000256" key="8">
    <source>
        <dbReference type="ARBA" id="ARBA00022889"/>
    </source>
</evidence>
<dbReference type="SUPFAM" id="SSF49313">
    <property type="entry name" value="Cadherin-like"/>
    <property type="match status" value="5"/>
</dbReference>
<keyword evidence="8" id="KW-0130">Cell adhesion</keyword>
<accession>A0A315W9G3</accession>
<feature type="domain" description="Cadherin" evidence="14">
    <location>
        <begin position="535"/>
        <end position="654"/>
    </location>
</feature>
<dbReference type="GO" id="GO:0016477">
    <property type="term" value="P:cell migration"/>
    <property type="evidence" value="ECO:0007669"/>
    <property type="project" value="TreeGrafter"/>
</dbReference>
<evidence type="ECO:0000256" key="7">
    <source>
        <dbReference type="ARBA" id="ARBA00022837"/>
    </source>
</evidence>
<evidence type="ECO:0000256" key="2">
    <source>
        <dbReference type="ARBA" id="ARBA00022475"/>
    </source>
</evidence>
<feature type="domain" description="Cadherin" evidence="14">
    <location>
        <begin position="131"/>
        <end position="211"/>
    </location>
</feature>
<dbReference type="Pfam" id="PF00028">
    <property type="entry name" value="Cadherin"/>
    <property type="match status" value="4"/>
</dbReference>
<evidence type="ECO:0000313" key="16">
    <source>
        <dbReference type="Proteomes" id="UP000250572"/>
    </source>
</evidence>
<feature type="domain" description="Cadherin" evidence="14">
    <location>
        <begin position="293"/>
        <end position="407"/>
    </location>
</feature>
<keyword evidence="16" id="KW-1185">Reference proteome</keyword>
<dbReference type="CDD" id="cd11304">
    <property type="entry name" value="Cadherin_repeat"/>
    <property type="match status" value="5"/>
</dbReference>
<dbReference type="GO" id="GO:0008013">
    <property type="term" value="F:beta-catenin binding"/>
    <property type="evidence" value="ECO:0007669"/>
    <property type="project" value="TreeGrafter"/>
</dbReference>
<keyword evidence="11" id="KW-0325">Glycoprotein</keyword>
<protein>
    <recommendedName>
        <fullName evidence="14">Cadherin domain-containing protein</fullName>
    </recommendedName>
</protein>
<sequence>MKRLRLLAVFVLALWAEPRCFVMLTSEVLQETDRPSGPGGTNGTEEPVLFHLKRTRRSWVWNQFFVLEEDAGHEPQYVGKVRPEPPEPVLNGSGNWFCHGRHFESGSMFGLEFEVNPTIFTGHLIQFLLHSDLDRGDGQVTYHLSGDGAMSIFTVDEGTGDIHATRRLDREQQASYVLRAQVRDRTSQLLLEPESQFTIRVQDINDNAPRFLDGPYAAKVPERAPAGTSVVTVTATDADDPTYGTAARIVYSLLQGGPYFTVDPNTGVVQTALPDLDRETQDRYQLVVQARDLLGNYQFSIPELIPAPAVVARIKAVDPDLGHNAEVEYRVLDGDELGTFRVLTDPNTQEGLLTLVKGLDFEVQSSYLLRVEASNRQTDSRFLLAGPFSDEVLVQLQVVDEDESPVFSESVHHLSVLEDAPVGTTVGAVSAHDPDRSNSPIRYRWSGQLQDPLRPSVPLCPSVSRYSIDRKSDIGGFFDIDSSSGTIRTSRFLDREVRVQHNITIIAMEISDPSQAGSVLVLVSVTDVNDNPPSFAAESQTLVCEDVHAGQVVGTLSAVDPDDPEDGHHFLFSLPAGSDANLSFSLIDNGDNTASVLALQPGVRLRDQPVHLVAVVIADGGHPSLSSTNTLTVSVCHCDRYGNQRHCSWDEPHHVAVATAAVLSGLLTFLGTQSEAVRFGLNQTGPLQWVAMVTAAVRFRRQEEAEDEERDAQENFACYDDEGGGEEDTKAFNMAALRHLDQLNSTGGSADLEARKARLLKANLDPTAPPADLLPMFWNGGGSAACSICSISSNSSPGPAEPDQNFLWASRFWRLVDLYEPRGVEPEEDI</sequence>
<evidence type="ECO:0000259" key="14">
    <source>
        <dbReference type="PROSITE" id="PS50268"/>
    </source>
</evidence>
<gene>
    <name evidence="15" type="ORF">CCH79_00020357</name>
</gene>
<dbReference type="InterPro" id="IPR015919">
    <property type="entry name" value="Cadherin-like_sf"/>
</dbReference>
<feature type="domain" description="Cadherin" evidence="14">
    <location>
        <begin position="212"/>
        <end position="292"/>
    </location>
</feature>
<dbReference type="GO" id="GO:0045296">
    <property type="term" value="F:cadherin binding"/>
    <property type="evidence" value="ECO:0007669"/>
    <property type="project" value="TreeGrafter"/>
</dbReference>
<evidence type="ECO:0000256" key="9">
    <source>
        <dbReference type="ARBA" id="ARBA00022989"/>
    </source>
</evidence>
<organism evidence="15 16">
    <name type="scientific">Gambusia affinis</name>
    <name type="common">Western mosquitofish</name>
    <name type="synonym">Heterandria affinis</name>
    <dbReference type="NCBI Taxonomy" id="33528"/>
    <lineage>
        <taxon>Eukaryota</taxon>
        <taxon>Metazoa</taxon>
        <taxon>Chordata</taxon>
        <taxon>Craniata</taxon>
        <taxon>Vertebrata</taxon>
        <taxon>Euteleostomi</taxon>
        <taxon>Actinopterygii</taxon>
        <taxon>Neopterygii</taxon>
        <taxon>Teleostei</taxon>
        <taxon>Neoteleostei</taxon>
        <taxon>Acanthomorphata</taxon>
        <taxon>Ovalentaria</taxon>
        <taxon>Atherinomorphae</taxon>
        <taxon>Cyprinodontiformes</taxon>
        <taxon>Poeciliidae</taxon>
        <taxon>Poeciliinae</taxon>
        <taxon>Gambusia</taxon>
    </lineage>
</organism>
<keyword evidence="4" id="KW-0479">Metal-binding</keyword>
<dbReference type="GO" id="GO:0007043">
    <property type="term" value="P:cell-cell junction assembly"/>
    <property type="evidence" value="ECO:0007669"/>
    <property type="project" value="TreeGrafter"/>
</dbReference>
<evidence type="ECO:0000256" key="6">
    <source>
        <dbReference type="ARBA" id="ARBA00022737"/>
    </source>
</evidence>
<name>A0A315W9G3_GAMAF</name>
<dbReference type="SMART" id="SM00112">
    <property type="entry name" value="CA"/>
    <property type="match status" value="5"/>
</dbReference>
<dbReference type="PRINTS" id="PR00205">
    <property type="entry name" value="CADHERIN"/>
</dbReference>
<dbReference type="GO" id="GO:0005912">
    <property type="term" value="C:adherens junction"/>
    <property type="evidence" value="ECO:0007669"/>
    <property type="project" value="TreeGrafter"/>
</dbReference>
<dbReference type="InterPro" id="IPR002126">
    <property type="entry name" value="Cadherin-like_dom"/>
</dbReference>
<dbReference type="EMBL" id="NHOQ01000153">
    <property type="protein sequence ID" value="PWA32761.1"/>
    <property type="molecule type" value="Genomic_DNA"/>
</dbReference>
<comment type="caution">
    <text evidence="15">The sequence shown here is derived from an EMBL/GenBank/DDBJ whole genome shotgun (WGS) entry which is preliminary data.</text>
</comment>
<dbReference type="GO" id="GO:0007156">
    <property type="term" value="P:homophilic cell adhesion via plasma membrane adhesion molecules"/>
    <property type="evidence" value="ECO:0007669"/>
    <property type="project" value="InterPro"/>
</dbReference>
<keyword evidence="9" id="KW-1133">Transmembrane helix</keyword>
<dbReference type="PANTHER" id="PTHR24027:SF91">
    <property type="entry name" value="CADHERIN-7"/>
    <property type="match status" value="1"/>
</dbReference>
<evidence type="ECO:0000256" key="1">
    <source>
        <dbReference type="ARBA" id="ARBA00004251"/>
    </source>
</evidence>
<feature type="signal peptide" evidence="13">
    <location>
        <begin position="1"/>
        <end position="20"/>
    </location>
</feature>
<evidence type="ECO:0000256" key="3">
    <source>
        <dbReference type="ARBA" id="ARBA00022692"/>
    </source>
</evidence>
<keyword evidence="2" id="KW-1003">Cell membrane</keyword>
<evidence type="ECO:0000313" key="15">
    <source>
        <dbReference type="EMBL" id="PWA32761.1"/>
    </source>
</evidence>
<dbReference type="GO" id="GO:0044331">
    <property type="term" value="P:cell-cell adhesion mediated by cadherin"/>
    <property type="evidence" value="ECO:0007669"/>
    <property type="project" value="TreeGrafter"/>
</dbReference>
<dbReference type="FunFam" id="2.60.40.60:FF:000012">
    <property type="entry name" value="Cadherin 24"/>
    <property type="match status" value="1"/>
</dbReference>
<feature type="domain" description="Cadherin" evidence="14">
    <location>
        <begin position="408"/>
        <end position="535"/>
    </location>
</feature>
<dbReference type="FunFam" id="2.60.40.60:FF:000009">
    <property type="entry name" value="Cadherin 24"/>
    <property type="match status" value="1"/>
</dbReference>
<evidence type="ECO:0000256" key="4">
    <source>
        <dbReference type="ARBA" id="ARBA00022723"/>
    </source>
</evidence>
<dbReference type="FunFam" id="2.60.40.60:FF:000265">
    <property type="entry name" value="Cadherin 12"/>
    <property type="match status" value="1"/>
</dbReference>
<dbReference type="GO" id="GO:0000902">
    <property type="term" value="P:cell morphogenesis"/>
    <property type="evidence" value="ECO:0007669"/>
    <property type="project" value="TreeGrafter"/>
</dbReference>
<keyword evidence="5 13" id="KW-0732">Signal</keyword>
<evidence type="ECO:0000256" key="10">
    <source>
        <dbReference type="ARBA" id="ARBA00023136"/>
    </source>
</evidence>
<dbReference type="AlphaFoldDB" id="A0A315W9G3"/>
<keyword evidence="10" id="KW-0472">Membrane</keyword>
<dbReference type="InterPro" id="IPR020894">
    <property type="entry name" value="Cadherin_CS"/>
</dbReference>
<feature type="chain" id="PRO_5016363181" description="Cadherin domain-containing protein" evidence="13">
    <location>
        <begin position="21"/>
        <end position="830"/>
    </location>
</feature>
<comment type="subcellular location">
    <subcellularLocation>
        <location evidence="1">Cell membrane</location>
        <topology evidence="1">Single-pass type I membrane protein</topology>
    </subcellularLocation>
</comment>